<keyword evidence="1" id="KW-0732">Signal</keyword>
<feature type="signal peptide" evidence="1">
    <location>
        <begin position="1"/>
        <end position="20"/>
    </location>
</feature>
<evidence type="ECO:0000313" key="3">
    <source>
        <dbReference type="Proteomes" id="UP000253664"/>
    </source>
</evidence>
<sequence length="200" mass="21476">MKLSKLVATIVAASVGPALADDEPAAVLATAPGSKPFQLMSLRSASRIHFGQVSASQSSIFINLPKQGAKCEGDDPKSAIFYLKDQQLYLYTGSGPVQRLFVDRSGFGQGKLGYLTGNGPVPSRFEVKGWNLRNIGKDKSSGQALYFHDKNLMACPGSVDNSWSVWVVTDNGRPGGNEGCLGFTPLVLETVKPVHCEYKH</sequence>
<dbReference type="OrthoDB" id="4093325at2759"/>
<proteinExistence type="predicted"/>
<accession>A0A367LR80</accession>
<keyword evidence="3" id="KW-1185">Reference proteome</keyword>
<dbReference type="Proteomes" id="UP000253664">
    <property type="component" value="Unassembled WGS sequence"/>
</dbReference>
<feature type="chain" id="PRO_5016613461" description="Cell wall protein PhiA" evidence="1">
    <location>
        <begin position="21"/>
        <end position="200"/>
    </location>
</feature>
<comment type="caution">
    <text evidence="2">The sequence shown here is derived from an EMBL/GenBank/DDBJ whole genome shotgun (WGS) entry which is preliminary data.</text>
</comment>
<protein>
    <recommendedName>
        <fullName evidence="4">Cell wall protein PhiA</fullName>
    </recommendedName>
</protein>
<evidence type="ECO:0000313" key="2">
    <source>
        <dbReference type="EMBL" id="RCI16929.1"/>
    </source>
</evidence>
<evidence type="ECO:0000256" key="1">
    <source>
        <dbReference type="SAM" id="SignalP"/>
    </source>
</evidence>
<evidence type="ECO:0008006" key="4">
    <source>
        <dbReference type="Google" id="ProtNLM"/>
    </source>
</evidence>
<dbReference type="AlphaFoldDB" id="A0A367LR80"/>
<gene>
    <name evidence="2" type="ORF">L249_2988</name>
</gene>
<dbReference type="EMBL" id="LKCN02000001">
    <property type="protein sequence ID" value="RCI16929.1"/>
    <property type="molecule type" value="Genomic_DNA"/>
</dbReference>
<organism evidence="2 3">
    <name type="scientific">Ophiocordyceps polyrhachis-furcata BCC 54312</name>
    <dbReference type="NCBI Taxonomy" id="1330021"/>
    <lineage>
        <taxon>Eukaryota</taxon>
        <taxon>Fungi</taxon>
        <taxon>Dikarya</taxon>
        <taxon>Ascomycota</taxon>
        <taxon>Pezizomycotina</taxon>
        <taxon>Sordariomycetes</taxon>
        <taxon>Hypocreomycetidae</taxon>
        <taxon>Hypocreales</taxon>
        <taxon>Ophiocordycipitaceae</taxon>
        <taxon>Ophiocordyceps</taxon>
    </lineage>
</organism>
<reference evidence="2 3" key="1">
    <citation type="journal article" date="2015" name="BMC Genomics">
        <title>Insights from the genome of Ophiocordyceps polyrhachis-furcata to pathogenicity and host specificity in insect fungi.</title>
        <authorList>
            <person name="Wichadakul D."/>
            <person name="Kobmoo N."/>
            <person name="Ingsriswang S."/>
            <person name="Tangphatsornruang S."/>
            <person name="Chantasingh D."/>
            <person name="Luangsa-ard J.J."/>
            <person name="Eurwilaichitr L."/>
        </authorList>
    </citation>
    <scope>NUCLEOTIDE SEQUENCE [LARGE SCALE GENOMIC DNA]</scope>
    <source>
        <strain evidence="2 3">BCC 54312</strain>
    </source>
</reference>
<name>A0A367LR80_9HYPO</name>